<comment type="similarity">
    <text evidence="6 7">Belongs to the adenylate kinase family.</text>
</comment>
<dbReference type="CDD" id="cd01428">
    <property type="entry name" value="ADK"/>
    <property type="match status" value="1"/>
</dbReference>
<feature type="binding site" evidence="6">
    <location>
        <position position="198"/>
    </location>
    <ligand>
        <name>ATP</name>
        <dbReference type="ChEBI" id="CHEBI:30616"/>
    </ligand>
</feature>
<keyword evidence="2 6" id="KW-0545">Nucleotide biosynthesis</keyword>
<keyword evidence="10" id="KW-1185">Reference proteome</keyword>
<comment type="catalytic activity">
    <reaction evidence="6 8">
        <text>AMP + ATP = 2 ADP</text>
        <dbReference type="Rhea" id="RHEA:12973"/>
        <dbReference type="ChEBI" id="CHEBI:30616"/>
        <dbReference type="ChEBI" id="CHEBI:456215"/>
        <dbReference type="ChEBI" id="CHEBI:456216"/>
        <dbReference type="EC" id="2.7.4.3"/>
    </reaction>
</comment>
<organism evidence="9 10">
    <name type="scientific">Antricoccus suffuscus</name>
    <dbReference type="NCBI Taxonomy" id="1629062"/>
    <lineage>
        <taxon>Bacteria</taxon>
        <taxon>Bacillati</taxon>
        <taxon>Actinomycetota</taxon>
        <taxon>Actinomycetes</taxon>
        <taxon>Geodermatophilales</taxon>
        <taxon>Antricoccaceae</taxon>
        <taxon>Antricoccus</taxon>
    </lineage>
</organism>
<name>A0A2T1A0I5_9ACTN</name>
<evidence type="ECO:0000256" key="3">
    <source>
        <dbReference type="ARBA" id="ARBA00022741"/>
    </source>
</evidence>
<dbReference type="Pfam" id="PF00406">
    <property type="entry name" value="ADK"/>
    <property type="match status" value="1"/>
</dbReference>
<dbReference type="Gene3D" id="3.40.50.300">
    <property type="entry name" value="P-loop containing nucleotide triphosphate hydrolases"/>
    <property type="match status" value="1"/>
</dbReference>
<dbReference type="AlphaFoldDB" id="A0A2T1A0I5"/>
<comment type="caution">
    <text evidence="6">Lacks conserved residue(s) required for the propagation of feature annotation.</text>
</comment>
<feature type="binding site" evidence="6">
    <location>
        <position position="159"/>
    </location>
    <ligand>
        <name>AMP</name>
        <dbReference type="ChEBI" id="CHEBI:456215"/>
    </ligand>
</feature>
<comment type="function">
    <text evidence="6">Catalyzes the reversible transfer of the terminal phosphate group between ATP and AMP. Plays an important role in cellular energy homeostasis and in adenine nucleotide metabolism.</text>
</comment>
<dbReference type="InterPro" id="IPR027417">
    <property type="entry name" value="P-loop_NTPase"/>
</dbReference>
<dbReference type="GO" id="GO:0004017">
    <property type="term" value="F:AMP kinase activity"/>
    <property type="evidence" value="ECO:0007669"/>
    <property type="project" value="UniProtKB-UniRule"/>
</dbReference>
<dbReference type="NCBIfam" id="NF001380">
    <property type="entry name" value="PRK00279.1-2"/>
    <property type="match status" value="1"/>
</dbReference>
<dbReference type="HAMAP" id="MF_00235">
    <property type="entry name" value="Adenylate_kinase_Adk"/>
    <property type="match status" value="1"/>
</dbReference>
<dbReference type="PRINTS" id="PR00094">
    <property type="entry name" value="ADENYLTKNASE"/>
</dbReference>
<dbReference type="NCBIfam" id="NF001381">
    <property type="entry name" value="PRK00279.1-3"/>
    <property type="match status" value="1"/>
</dbReference>
<keyword evidence="1 6" id="KW-0808">Transferase</keyword>
<evidence type="ECO:0000256" key="1">
    <source>
        <dbReference type="ARBA" id="ARBA00022679"/>
    </source>
</evidence>
<comment type="domain">
    <text evidence="6">Consists of three domains, a large central CORE domain and two small peripheral domains, NMPbind and LID, which undergo movements during catalysis. The LID domain closes over the site of phosphoryl transfer upon ATP binding. Assembling and dissambling the active center during each catalytic cycle provides an effective means to prevent ATP hydrolysis.</text>
</comment>
<keyword evidence="4 6" id="KW-0418">Kinase</keyword>
<sequence>MRVVLLGPPGAGKGTQAKLLAERLGVPQISTGDIFRANVGQGTELGVLAKKYMDSGDLVPDEVTVAMVKDRLGQDDVSHGYLLDGFPRTVVQAEGLDQFLTEVGKPLDGVLEIQVPNDEIVHRLSGRRTCADCGHIFALGGEITEDSACPDCGGKLQQRDDDKPETVRRRLDVYAKETAPLVEFYTPRGLVHPINGTGEVSDVTQRALDALAGVPPRD</sequence>
<feature type="region of interest" description="NMP" evidence="6">
    <location>
        <begin position="30"/>
        <end position="59"/>
    </location>
</feature>
<gene>
    <name evidence="6" type="primary">adk</name>
    <name evidence="9" type="ORF">CLV47_107172</name>
</gene>
<protein>
    <recommendedName>
        <fullName evidence="6 8">Adenylate kinase</fullName>
        <shortName evidence="6">AK</shortName>
        <ecNumber evidence="6 8">2.7.4.3</ecNumber>
    </recommendedName>
    <alternativeName>
        <fullName evidence="6">ATP-AMP transphosphorylase</fullName>
    </alternativeName>
    <alternativeName>
        <fullName evidence="6">ATP:AMP phosphotransferase</fullName>
    </alternativeName>
    <alternativeName>
        <fullName evidence="6">Adenylate monophosphate kinase</fullName>
    </alternativeName>
</protein>
<dbReference type="RefSeq" id="WP_106348986.1">
    <property type="nucleotide sequence ID" value="NZ_PVUE01000007.1"/>
</dbReference>
<dbReference type="UniPathway" id="UPA00588">
    <property type="reaction ID" value="UER00649"/>
</dbReference>
<dbReference type="NCBIfam" id="TIGR01351">
    <property type="entry name" value="adk"/>
    <property type="match status" value="1"/>
</dbReference>
<evidence type="ECO:0000256" key="5">
    <source>
        <dbReference type="ARBA" id="ARBA00022840"/>
    </source>
</evidence>
<evidence type="ECO:0000313" key="9">
    <source>
        <dbReference type="EMBL" id="PRZ42044.1"/>
    </source>
</evidence>
<proteinExistence type="inferred from homology"/>
<dbReference type="Proteomes" id="UP000237752">
    <property type="component" value="Unassembled WGS sequence"/>
</dbReference>
<evidence type="ECO:0000256" key="7">
    <source>
        <dbReference type="RuleBase" id="RU003330"/>
    </source>
</evidence>
<dbReference type="InterPro" id="IPR000850">
    <property type="entry name" value="Adenylat/UMP-CMP_kin"/>
</dbReference>
<comment type="pathway">
    <text evidence="6">Purine metabolism; AMP biosynthesis via salvage pathway; AMP from ADP: step 1/1.</text>
</comment>
<dbReference type="InterPro" id="IPR006259">
    <property type="entry name" value="Adenyl_kin_sub"/>
</dbReference>
<keyword evidence="3 6" id="KW-0547">Nucleotide-binding</keyword>
<feature type="binding site" evidence="6">
    <location>
        <begin position="57"/>
        <end position="59"/>
    </location>
    <ligand>
        <name>AMP</name>
        <dbReference type="ChEBI" id="CHEBI:456215"/>
    </ligand>
</feature>
<dbReference type="NCBIfam" id="NF011100">
    <property type="entry name" value="PRK14527.1"/>
    <property type="match status" value="1"/>
</dbReference>
<dbReference type="PROSITE" id="PS00113">
    <property type="entry name" value="ADENYLATE_KINASE"/>
    <property type="match status" value="1"/>
</dbReference>
<evidence type="ECO:0000313" key="10">
    <source>
        <dbReference type="Proteomes" id="UP000237752"/>
    </source>
</evidence>
<dbReference type="EMBL" id="PVUE01000007">
    <property type="protein sequence ID" value="PRZ42044.1"/>
    <property type="molecule type" value="Genomic_DNA"/>
</dbReference>
<comment type="subunit">
    <text evidence="6 8">Monomer.</text>
</comment>
<dbReference type="SUPFAM" id="SSF52540">
    <property type="entry name" value="P-loop containing nucleoside triphosphate hydrolases"/>
    <property type="match status" value="1"/>
</dbReference>
<feature type="binding site" evidence="6">
    <location>
        <position position="36"/>
    </location>
    <ligand>
        <name>AMP</name>
        <dbReference type="ChEBI" id="CHEBI:456215"/>
    </ligand>
</feature>
<comment type="subcellular location">
    <subcellularLocation>
        <location evidence="6 8">Cytoplasm</location>
    </subcellularLocation>
</comment>
<evidence type="ECO:0000256" key="4">
    <source>
        <dbReference type="ARBA" id="ARBA00022777"/>
    </source>
</evidence>
<feature type="binding site" evidence="6">
    <location>
        <position position="31"/>
    </location>
    <ligand>
        <name>AMP</name>
        <dbReference type="ChEBI" id="CHEBI:456215"/>
    </ligand>
</feature>
<dbReference type="GO" id="GO:0005524">
    <property type="term" value="F:ATP binding"/>
    <property type="evidence" value="ECO:0007669"/>
    <property type="project" value="UniProtKB-UniRule"/>
</dbReference>
<dbReference type="OrthoDB" id="9805030at2"/>
<dbReference type="EC" id="2.7.4.3" evidence="6 8"/>
<dbReference type="PANTHER" id="PTHR23359">
    <property type="entry name" value="NUCLEOTIDE KINASE"/>
    <property type="match status" value="1"/>
</dbReference>
<comment type="caution">
    <text evidence="9">The sequence shown here is derived from an EMBL/GenBank/DDBJ whole genome shotgun (WGS) entry which is preliminary data.</text>
</comment>
<dbReference type="InterPro" id="IPR033690">
    <property type="entry name" value="Adenylat_kinase_CS"/>
</dbReference>
<feature type="binding site" evidence="6">
    <location>
        <position position="127"/>
    </location>
    <ligand>
        <name>ATP</name>
        <dbReference type="ChEBI" id="CHEBI:30616"/>
    </ligand>
</feature>
<feature type="binding site" evidence="6">
    <location>
        <position position="170"/>
    </location>
    <ligand>
        <name>AMP</name>
        <dbReference type="ChEBI" id="CHEBI:456215"/>
    </ligand>
</feature>
<feature type="binding site" evidence="6">
    <location>
        <begin position="85"/>
        <end position="88"/>
    </location>
    <ligand>
        <name>AMP</name>
        <dbReference type="ChEBI" id="CHEBI:456215"/>
    </ligand>
</feature>
<evidence type="ECO:0000256" key="6">
    <source>
        <dbReference type="HAMAP-Rule" id="MF_00235"/>
    </source>
</evidence>
<keyword evidence="6" id="KW-0963">Cytoplasm</keyword>
<dbReference type="FunFam" id="3.40.50.300:FF:000106">
    <property type="entry name" value="Adenylate kinase mitochondrial"/>
    <property type="match status" value="1"/>
</dbReference>
<dbReference type="GO" id="GO:0005737">
    <property type="term" value="C:cytoplasm"/>
    <property type="evidence" value="ECO:0007669"/>
    <property type="project" value="UniProtKB-SubCell"/>
</dbReference>
<evidence type="ECO:0000256" key="8">
    <source>
        <dbReference type="RuleBase" id="RU003331"/>
    </source>
</evidence>
<dbReference type="GO" id="GO:0044209">
    <property type="term" value="P:AMP salvage"/>
    <property type="evidence" value="ECO:0007669"/>
    <property type="project" value="UniProtKB-UniRule"/>
</dbReference>
<feature type="binding site" evidence="6">
    <location>
        <position position="92"/>
    </location>
    <ligand>
        <name>AMP</name>
        <dbReference type="ChEBI" id="CHEBI:456215"/>
    </ligand>
</feature>
<feature type="binding site" evidence="6">
    <location>
        <begin position="10"/>
        <end position="15"/>
    </location>
    <ligand>
        <name>ATP</name>
        <dbReference type="ChEBI" id="CHEBI:30616"/>
    </ligand>
</feature>
<keyword evidence="5 6" id="KW-0067">ATP-binding</keyword>
<accession>A0A2T1A0I5</accession>
<evidence type="ECO:0000256" key="2">
    <source>
        <dbReference type="ARBA" id="ARBA00022727"/>
    </source>
</evidence>
<reference evidence="9 10" key="1">
    <citation type="submission" date="2018-03" db="EMBL/GenBank/DDBJ databases">
        <title>Genomic Encyclopedia of Archaeal and Bacterial Type Strains, Phase II (KMG-II): from individual species to whole genera.</title>
        <authorList>
            <person name="Goeker M."/>
        </authorList>
    </citation>
    <scope>NUCLEOTIDE SEQUENCE [LARGE SCALE GENOMIC DNA]</scope>
    <source>
        <strain evidence="9 10">DSM 100065</strain>
    </source>
</reference>